<dbReference type="InterPro" id="IPR012001">
    <property type="entry name" value="Thiamin_PyroP_enz_TPP-bd_dom"/>
</dbReference>
<organism evidence="7 8">
    <name type="scientific">Legionella norrlandica</name>
    <dbReference type="NCBI Taxonomy" id="1498499"/>
    <lineage>
        <taxon>Bacteria</taxon>
        <taxon>Pseudomonadati</taxon>
        <taxon>Pseudomonadota</taxon>
        <taxon>Gammaproteobacteria</taxon>
        <taxon>Legionellales</taxon>
        <taxon>Legionellaceae</taxon>
        <taxon>Legionella</taxon>
    </lineage>
</organism>
<evidence type="ECO:0000313" key="8">
    <source>
        <dbReference type="Proteomes" id="UP000054422"/>
    </source>
</evidence>
<feature type="domain" description="Thiamine pyrophosphate enzyme N-terminal TPP-binding" evidence="6">
    <location>
        <begin position="3"/>
        <end position="104"/>
    </location>
</feature>
<accession>A0A0A2SSN1</accession>
<evidence type="ECO:0000259" key="4">
    <source>
        <dbReference type="Pfam" id="PF00205"/>
    </source>
</evidence>
<comment type="caution">
    <text evidence="7">The sequence shown here is derived from an EMBL/GenBank/DDBJ whole genome shotgun (WGS) entry which is preliminary data.</text>
</comment>
<dbReference type="Gene3D" id="3.40.50.970">
    <property type="match status" value="2"/>
</dbReference>
<dbReference type="PANTHER" id="PTHR18968:SF133">
    <property type="entry name" value="BENZOYLFORMATE DECARBOXYLASE"/>
    <property type="match status" value="1"/>
</dbReference>
<evidence type="ECO:0000256" key="1">
    <source>
        <dbReference type="ARBA" id="ARBA00007812"/>
    </source>
</evidence>
<reference evidence="7 8" key="1">
    <citation type="submission" date="2014-05" db="EMBL/GenBank/DDBJ databases">
        <authorList>
            <person name="Rizzardi K."/>
            <person name="Winiecka-Krusnell J."/>
            <person name="Ramliden M."/>
            <person name="Alm E."/>
            <person name="Andersson S."/>
            <person name="Byfors S."/>
        </authorList>
    </citation>
    <scope>NUCLEOTIDE SEQUENCE [LARGE SCALE GENOMIC DNA]</scope>
    <source>
        <strain evidence="7 8">LEGN</strain>
    </source>
</reference>
<dbReference type="CDD" id="cd07035">
    <property type="entry name" value="TPP_PYR_POX_like"/>
    <property type="match status" value="1"/>
</dbReference>
<dbReference type="STRING" id="1498499.EP47_13280"/>
<dbReference type="GO" id="GO:0030976">
    <property type="term" value="F:thiamine pyrophosphate binding"/>
    <property type="evidence" value="ECO:0007669"/>
    <property type="project" value="InterPro"/>
</dbReference>
<dbReference type="GO" id="GO:0003984">
    <property type="term" value="F:acetolactate synthase activity"/>
    <property type="evidence" value="ECO:0007669"/>
    <property type="project" value="TreeGrafter"/>
</dbReference>
<comment type="similarity">
    <text evidence="1 3">Belongs to the TPP enzyme family.</text>
</comment>
<dbReference type="InterPro" id="IPR012000">
    <property type="entry name" value="Thiamin_PyroP_enz_cen_dom"/>
</dbReference>
<evidence type="ECO:0000259" key="6">
    <source>
        <dbReference type="Pfam" id="PF02776"/>
    </source>
</evidence>
<dbReference type="GO" id="GO:0019752">
    <property type="term" value="P:carboxylic acid metabolic process"/>
    <property type="evidence" value="ECO:0007669"/>
    <property type="project" value="UniProtKB-ARBA"/>
</dbReference>
<dbReference type="InterPro" id="IPR011766">
    <property type="entry name" value="TPP_enzyme_TPP-bd"/>
</dbReference>
<sequence length="544" mass="59785">MPTVREVTFDLLRKLDVKNFVANPGSTEETFLANFPKDFNFVMALQEASVVGIADGLSQGLKKPVVVNVHTGAGMGNAMGCILTARLNKTPLIITAGQQTRDMLLMEPFLTNREAIEFPKPWVKWSYEVMRPEDVPATFMRAYAMATQAPAGPVFVSIPLDLWNCSIDKADIYRTTSIKTAPDPDTISFFAKRINQSKNPVLIYGGDVARSGAWNEAIMLAERLGAPVWKGPFSELVSFPEDHGLFKGELPSGKGLLSQMLVDHDLVIVIGAPVFRYYPWIPGEYLPKGASLIQIIDDPYEAAKSPVGDSLISDSRLALKCLLDEVKDSHAPKNFSSQVKKKRSQAQVSPIYPLTAKEVFDVLSLDTPEDYVLVEESPSNSHEFQKSGIGTINKPDSFYAMSSGGLGWGMPASVGLALAERRNGRNRPVILIIGDGSFQYSVQSIWTAVQHKVHLIIVALRNEEYAILKSFALLEKTPNVPGLDLPGLDLVSLAKGYGAEACRADTIEEIQDAYQKALKRPGVSMIEIPINKKIHKLLGYIHIK</sequence>
<dbReference type="SUPFAM" id="SSF52518">
    <property type="entry name" value="Thiamin diphosphate-binding fold (THDP-binding)"/>
    <property type="match status" value="2"/>
</dbReference>
<proteinExistence type="inferred from homology"/>
<dbReference type="InterPro" id="IPR045229">
    <property type="entry name" value="TPP_enz"/>
</dbReference>
<dbReference type="Pfam" id="PF02775">
    <property type="entry name" value="TPP_enzyme_C"/>
    <property type="match status" value="1"/>
</dbReference>
<protein>
    <submittedName>
        <fullName evidence="7">Benzoylformate decarboxylase</fullName>
    </submittedName>
</protein>
<dbReference type="InterPro" id="IPR029035">
    <property type="entry name" value="DHS-like_NAD/FAD-binding_dom"/>
</dbReference>
<dbReference type="GO" id="GO:0000287">
    <property type="term" value="F:magnesium ion binding"/>
    <property type="evidence" value="ECO:0007669"/>
    <property type="project" value="InterPro"/>
</dbReference>
<dbReference type="GO" id="GO:0050660">
    <property type="term" value="F:flavin adenine dinucleotide binding"/>
    <property type="evidence" value="ECO:0007669"/>
    <property type="project" value="TreeGrafter"/>
</dbReference>
<gene>
    <name evidence="7" type="ORF">EP47_13280</name>
</gene>
<dbReference type="Proteomes" id="UP000054422">
    <property type="component" value="Unassembled WGS sequence"/>
</dbReference>
<evidence type="ECO:0000256" key="2">
    <source>
        <dbReference type="ARBA" id="ARBA00023052"/>
    </source>
</evidence>
<feature type="domain" description="Thiamine pyrophosphate enzyme TPP-binding" evidence="5">
    <location>
        <begin position="392"/>
        <end position="528"/>
    </location>
</feature>
<dbReference type="Gene3D" id="3.40.50.1220">
    <property type="entry name" value="TPP-binding domain"/>
    <property type="match status" value="1"/>
</dbReference>
<dbReference type="RefSeq" id="WP_035891145.1">
    <property type="nucleotide sequence ID" value="NZ_JNCF01000072.1"/>
</dbReference>
<dbReference type="CDD" id="cd02002">
    <property type="entry name" value="TPP_BFDC"/>
    <property type="match status" value="1"/>
</dbReference>
<dbReference type="EMBL" id="JNCF01000072">
    <property type="protein sequence ID" value="KGP62399.1"/>
    <property type="molecule type" value="Genomic_DNA"/>
</dbReference>
<dbReference type="InterPro" id="IPR029061">
    <property type="entry name" value="THDP-binding"/>
</dbReference>
<dbReference type="AlphaFoldDB" id="A0A0A2SSN1"/>
<dbReference type="PANTHER" id="PTHR18968">
    <property type="entry name" value="THIAMINE PYROPHOSPHATE ENZYMES"/>
    <property type="match status" value="1"/>
</dbReference>
<keyword evidence="8" id="KW-1185">Reference proteome</keyword>
<evidence type="ECO:0000259" key="5">
    <source>
        <dbReference type="Pfam" id="PF02775"/>
    </source>
</evidence>
<dbReference type="Pfam" id="PF00205">
    <property type="entry name" value="TPP_enzyme_M"/>
    <property type="match status" value="1"/>
</dbReference>
<name>A0A0A2SSN1_9GAMM</name>
<keyword evidence="2 3" id="KW-0786">Thiamine pyrophosphate</keyword>
<dbReference type="NCBIfam" id="NF005485">
    <property type="entry name" value="PRK07092.1"/>
    <property type="match status" value="1"/>
</dbReference>
<evidence type="ECO:0000313" key="7">
    <source>
        <dbReference type="EMBL" id="KGP62399.1"/>
    </source>
</evidence>
<dbReference type="SUPFAM" id="SSF52467">
    <property type="entry name" value="DHS-like NAD/FAD-binding domain"/>
    <property type="match status" value="1"/>
</dbReference>
<feature type="domain" description="Thiamine pyrophosphate enzyme central" evidence="4">
    <location>
        <begin position="190"/>
        <end position="321"/>
    </location>
</feature>
<dbReference type="OrthoDB" id="9773408at2"/>
<evidence type="ECO:0000256" key="3">
    <source>
        <dbReference type="RuleBase" id="RU362132"/>
    </source>
</evidence>
<dbReference type="Pfam" id="PF02776">
    <property type="entry name" value="TPP_enzyme_N"/>
    <property type="match status" value="1"/>
</dbReference>